<dbReference type="Pfam" id="PF04060">
    <property type="entry name" value="FeS"/>
    <property type="match status" value="1"/>
</dbReference>
<evidence type="ECO:0000259" key="5">
    <source>
        <dbReference type="PROSITE" id="PS50112"/>
    </source>
</evidence>
<reference evidence="9" key="1">
    <citation type="submission" date="2017-09" db="EMBL/GenBank/DDBJ databases">
        <authorList>
            <person name="Varghese N."/>
            <person name="Submissions S."/>
        </authorList>
    </citation>
    <scope>NUCLEOTIDE SEQUENCE [LARGE SCALE GENOMIC DNA]</scope>
    <source>
        <strain evidence="9">MSL47</strain>
    </source>
</reference>
<dbReference type="SUPFAM" id="SSF54862">
    <property type="entry name" value="4Fe-4S ferredoxins"/>
    <property type="match status" value="1"/>
</dbReference>
<evidence type="ECO:0000256" key="2">
    <source>
        <dbReference type="ARBA" id="ARBA00022723"/>
    </source>
</evidence>
<dbReference type="Gene3D" id="3.30.450.20">
    <property type="entry name" value="PAS domain"/>
    <property type="match status" value="1"/>
</dbReference>
<organism evidence="8 9">
    <name type="scientific">Orenia metallireducens</name>
    <dbReference type="NCBI Taxonomy" id="1413210"/>
    <lineage>
        <taxon>Bacteria</taxon>
        <taxon>Bacillati</taxon>
        <taxon>Bacillota</taxon>
        <taxon>Clostridia</taxon>
        <taxon>Halanaerobiales</taxon>
        <taxon>Halobacteroidaceae</taxon>
        <taxon>Orenia</taxon>
    </lineage>
</organism>
<dbReference type="InterPro" id="IPR017900">
    <property type="entry name" value="4Fe4S_Fe_S_CS"/>
</dbReference>
<keyword evidence="1" id="KW-0004">4Fe-4S</keyword>
<dbReference type="PROSITE" id="PS51656">
    <property type="entry name" value="4FE4S"/>
    <property type="match status" value="1"/>
</dbReference>
<feature type="domain" description="4Fe-4S ferredoxin-type" evidence="6">
    <location>
        <begin position="2"/>
        <end position="30"/>
    </location>
</feature>
<dbReference type="InterPro" id="IPR009016">
    <property type="entry name" value="Fe_hydrogenase"/>
</dbReference>
<dbReference type="InterPro" id="IPR007202">
    <property type="entry name" value="4Fe-4S_dom"/>
</dbReference>
<dbReference type="OrthoDB" id="9798098at2"/>
<accession>A0A285GY81</accession>
<dbReference type="STRING" id="1413210.U472_15960"/>
<keyword evidence="4" id="KW-0411">Iron-sulfur</keyword>
<dbReference type="PROSITE" id="PS50112">
    <property type="entry name" value="PAS"/>
    <property type="match status" value="1"/>
</dbReference>
<dbReference type="SUPFAM" id="SSF53920">
    <property type="entry name" value="Fe-only hydrogenase"/>
    <property type="match status" value="1"/>
</dbReference>
<evidence type="ECO:0000256" key="1">
    <source>
        <dbReference type="ARBA" id="ARBA00022485"/>
    </source>
</evidence>
<name>A0A285GY81_9FIRM</name>
<dbReference type="Pfam" id="PF02906">
    <property type="entry name" value="Fe_hyd_lg_C"/>
    <property type="match status" value="1"/>
</dbReference>
<dbReference type="AlphaFoldDB" id="A0A285GY81"/>
<keyword evidence="2" id="KW-0479">Metal-binding</keyword>
<keyword evidence="3" id="KW-0408">Iron</keyword>
<dbReference type="SUPFAM" id="SSF55785">
    <property type="entry name" value="PYP-like sensor domain (PAS domain)"/>
    <property type="match status" value="1"/>
</dbReference>
<protein>
    <submittedName>
        <fullName evidence="8">Iron only hydrogenase large subunit, C-terminal domain</fullName>
    </submittedName>
</protein>
<dbReference type="RefSeq" id="WP_097017804.1">
    <property type="nucleotide sequence ID" value="NZ_OBDZ01000012.1"/>
</dbReference>
<dbReference type="EMBL" id="OBDZ01000012">
    <property type="protein sequence ID" value="SNY28539.1"/>
    <property type="molecule type" value="Genomic_DNA"/>
</dbReference>
<evidence type="ECO:0000256" key="4">
    <source>
        <dbReference type="ARBA" id="ARBA00023014"/>
    </source>
</evidence>
<evidence type="ECO:0000313" key="8">
    <source>
        <dbReference type="EMBL" id="SNY28539.1"/>
    </source>
</evidence>
<feature type="domain" description="PAS" evidence="5">
    <location>
        <begin position="403"/>
        <end position="458"/>
    </location>
</feature>
<evidence type="ECO:0000313" key="9">
    <source>
        <dbReference type="Proteomes" id="UP000219573"/>
    </source>
</evidence>
<dbReference type="PANTHER" id="PTHR11615">
    <property type="entry name" value="NITRATE, FORMATE, IRON DEHYDROGENASE"/>
    <property type="match status" value="1"/>
</dbReference>
<dbReference type="PROSITE" id="PS51379">
    <property type="entry name" value="4FE4S_FER_2"/>
    <property type="match status" value="2"/>
</dbReference>
<dbReference type="InterPro" id="IPR000014">
    <property type="entry name" value="PAS"/>
</dbReference>
<dbReference type="PROSITE" id="PS00198">
    <property type="entry name" value="4FE4S_FER_1"/>
    <property type="match status" value="1"/>
</dbReference>
<dbReference type="Gene3D" id="3.30.70.20">
    <property type="match status" value="1"/>
</dbReference>
<dbReference type="GO" id="GO:0046872">
    <property type="term" value="F:metal ion binding"/>
    <property type="evidence" value="ECO:0007669"/>
    <property type="project" value="UniProtKB-KW"/>
</dbReference>
<keyword evidence="9" id="KW-1185">Reference proteome</keyword>
<dbReference type="InterPro" id="IPR004108">
    <property type="entry name" value="Fe_hydrogenase_lsu_C"/>
</dbReference>
<dbReference type="InterPro" id="IPR017896">
    <property type="entry name" value="4Fe4S_Fe-S-bd"/>
</dbReference>
<gene>
    <name evidence="8" type="ORF">SAMN06265827_11210</name>
</gene>
<dbReference type="Gene3D" id="3.40.950.10">
    <property type="entry name" value="Fe-only Hydrogenase (Larger Subunit), Chain L, domain 3"/>
    <property type="match status" value="1"/>
</dbReference>
<feature type="domain" description="4Fe-4S ferredoxin-type" evidence="6">
    <location>
        <begin position="31"/>
        <end position="60"/>
    </location>
</feature>
<sequence length="565" mass="63487">MSLITLSESECKDCYRCVRDCSVKAIKINNGQAEVVKEKCINCGHCIEICPQNAKGVTNHLEKLKRLLKEEKVIASIAPSFPAVFDCSPGQLITALKNLGFHDVEETSIGAEVIAREYKKLLELENKPLISACCPAVVSLVEKHYPDLIPYLSPTISPMIAHAKLIKEISKDIKVVFIGPCIAKIKEIDWESSKGAVDLAITFDELKGLFSLEGIDYQSLDEDQFRSVSGNWSKAFPVENGVLKAADISFGLSTEILSISGLAECMKTFEDILNDDISPKFIEAMVCSGGCINGPGITSELSINSRKERIIRYAQKEDTIDNKFDMDKFKIDTSREYLNCKIEEKIPTENQIRLILSQTGKFSDKDELDCGGCGYNSCREKAIAIYQGLAELKMCIPYMKGKMESLADIIVESSPNAIIVVGKDMTIQKFNPKADELFNRNDEIAIGHKLYRYIDPKDYLDAWFNKKSISQKKVEYKQYNLICEQSVFPLIDYELVIGIITDVTERENHNERVAKMKETTLEKANQVIHKQMKVAQEIAGLLGESTSETKAILYEVRQLMQEEER</sequence>
<feature type="domain" description="4Fe-4S" evidence="7">
    <location>
        <begin position="351"/>
        <end position="412"/>
    </location>
</feature>
<dbReference type="Pfam" id="PF13237">
    <property type="entry name" value="Fer4_10"/>
    <property type="match status" value="1"/>
</dbReference>
<dbReference type="InterPro" id="IPR035965">
    <property type="entry name" value="PAS-like_dom_sf"/>
</dbReference>
<proteinExistence type="predicted"/>
<dbReference type="GO" id="GO:0051539">
    <property type="term" value="F:4 iron, 4 sulfur cluster binding"/>
    <property type="evidence" value="ECO:0007669"/>
    <property type="project" value="UniProtKB-KW"/>
</dbReference>
<dbReference type="InterPro" id="IPR050340">
    <property type="entry name" value="Cytosolic_Fe-S_CAF"/>
</dbReference>
<dbReference type="Gene3D" id="1.10.15.40">
    <property type="entry name" value="Electron transport complex subunit B, putative Fe-S cluster"/>
    <property type="match status" value="1"/>
</dbReference>
<dbReference type="CDD" id="cd00130">
    <property type="entry name" value="PAS"/>
    <property type="match status" value="1"/>
</dbReference>
<evidence type="ECO:0000259" key="6">
    <source>
        <dbReference type="PROSITE" id="PS51379"/>
    </source>
</evidence>
<evidence type="ECO:0000259" key="7">
    <source>
        <dbReference type="PROSITE" id="PS51656"/>
    </source>
</evidence>
<dbReference type="Proteomes" id="UP000219573">
    <property type="component" value="Unassembled WGS sequence"/>
</dbReference>
<dbReference type="SMART" id="SM00091">
    <property type="entry name" value="PAS"/>
    <property type="match status" value="1"/>
</dbReference>
<evidence type="ECO:0000256" key="3">
    <source>
        <dbReference type="ARBA" id="ARBA00023004"/>
    </source>
</evidence>